<evidence type="ECO:0000256" key="1">
    <source>
        <dbReference type="ARBA" id="ARBA00004651"/>
    </source>
</evidence>
<evidence type="ECO:0000313" key="9">
    <source>
        <dbReference type="Proteomes" id="UP001601992"/>
    </source>
</evidence>
<evidence type="ECO:0000256" key="4">
    <source>
        <dbReference type="ARBA" id="ARBA00022989"/>
    </source>
</evidence>
<dbReference type="CDD" id="cd17321">
    <property type="entry name" value="MFS_MMR_MDR_like"/>
    <property type="match status" value="1"/>
</dbReference>
<keyword evidence="5 6" id="KW-0472">Membrane</keyword>
<dbReference type="PANTHER" id="PTHR42718:SF9">
    <property type="entry name" value="MAJOR FACILITATOR SUPERFAMILY MULTIDRUG TRANSPORTER MFSC"/>
    <property type="match status" value="1"/>
</dbReference>
<proteinExistence type="predicted"/>
<protein>
    <submittedName>
        <fullName evidence="8">MFS transporter</fullName>
    </submittedName>
</protein>
<accession>A0ABW6SFA6</accession>
<keyword evidence="4 6" id="KW-1133">Transmembrane helix</keyword>
<feature type="transmembrane region" description="Helical" evidence="6">
    <location>
        <begin position="340"/>
        <end position="361"/>
    </location>
</feature>
<organism evidence="8 9">
    <name type="scientific">Nocardia jiangxiensis</name>
    <dbReference type="NCBI Taxonomy" id="282685"/>
    <lineage>
        <taxon>Bacteria</taxon>
        <taxon>Bacillati</taxon>
        <taxon>Actinomycetota</taxon>
        <taxon>Actinomycetes</taxon>
        <taxon>Mycobacteriales</taxon>
        <taxon>Nocardiaceae</taxon>
        <taxon>Nocardia</taxon>
    </lineage>
</organism>
<keyword evidence="2" id="KW-0813">Transport</keyword>
<feature type="transmembrane region" description="Helical" evidence="6">
    <location>
        <begin position="57"/>
        <end position="76"/>
    </location>
</feature>
<feature type="transmembrane region" description="Helical" evidence="6">
    <location>
        <begin position="277"/>
        <end position="300"/>
    </location>
</feature>
<evidence type="ECO:0000259" key="7">
    <source>
        <dbReference type="PROSITE" id="PS50850"/>
    </source>
</evidence>
<reference evidence="8 9" key="1">
    <citation type="submission" date="2024-10" db="EMBL/GenBank/DDBJ databases">
        <title>The Natural Products Discovery Center: Release of the First 8490 Sequenced Strains for Exploring Actinobacteria Biosynthetic Diversity.</title>
        <authorList>
            <person name="Kalkreuter E."/>
            <person name="Kautsar S.A."/>
            <person name="Yang D."/>
            <person name="Bader C.D."/>
            <person name="Teijaro C.N."/>
            <person name="Fluegel L."/>
            <person name="Davis C.M."/>
            <person name="Simpson J.R."/>
            <person name="Lauterbach L."/>
            <person name="Steele A.D."/>
            <person name="Gui C."/>
            <person name="Meng S."/>
            <person name="Li G."/>
            <person name="Viehrig K."/>
            <person name="Ye F."/>
            <person name="Su P."/>
            <person name="Kiefer A.F."/>
            <person name="Nichols A."/>
            <person name="Cepeda A.J."/>
            <person name="Yan W."/>
            <person name="Fan B."/>
            <person name="Jiang Y."/>
            <person name="Adhikari A."/>
            <person name="Zheng C.-J."/>
            <person name="Schuster L."/>
            <person name="Cowan T.M."/>
            <person name="Smanski M.J."/>
            <person name="Chevrette M.G."/>
            <person name="De Carvalho L.P.S."/>
            <person name="Shen B."/>
        </authorList>
    </citation>
    <scope>NUCLEOTIDE SEQUENCE [LARGE SCALE GENOMIC DNA]</scope>
    <source>
        <strain evidence="8 9">NPDC002593</strain>
    </source>
</reference>
<feature type="transmembrane region" description="Helical" evidence="6">
    <location>
        <begin position="412"/>
        <end position="429"/>
    </location>
</feature>
<keyword evidence="3 6" id="KW-0812">Transmembrane</keyword>
<dbReference type="PROSITE" id="PS50850">
    <property type="entry name" value="MFS"/>
    <property type="match status" value="1"/>
</dbReference>
<dbReference type="RefSeq" id="WP_387407038.1">
    <property type="nucleotide sequence ID" value="NZ_JBIAQY010000035.1"/>
</dbReference>
<dbReference type="SUPFAM" id="SSF103473">
    <property type="entry name" value="MFS general substrate transporter"/>
    <property type="match status" value="1"/>
</dbReference>
<dbReference type="InterPro" id="IPR011701">
    <property type="entry name" value="MFS"/>
</dbReference>
<evidence type="ECO:0000256" key="3">
    <source>
        <dbReference type="ARBA" id="ARBA00022692"/>
    </source>
</evidence>
<dbReference type="EMBL" id="JBIAQY010000035">
    <property type="protein sequence ID" value="MFF3575013.1"/>
    <property type="molecule type" value="Genomic_DNA"/>
</dbReference>
<feature type="transmembrane region" description="Helical" evidence="6">
    <location>
        <begin position="312"/>
        <end position="333"/>
    </location>
</feature>
<feature type="transmembrane region" description="Helical" evidence="6">
    <location>
        <begin position="179"/>
        <end position="197"/>
    </location>
</feature>
<dbReference type="InterPro" id="IPR020846">
    <property type="entry name" value="MFS_dom"/>
</dbReference>
<name>A0ABW6SFA6_9NOCA</name>
<gene>
    <name evidence="8" type="ORF">ACFYXQ_45480</name>
</gene>
<dbReference type="InterPro" id="IPR036259">
    <property type="entry name" value="MFS_trans_sf"/>
</dbReference>
<keyword evidence="9" id="KW-1185">Reference proteome</keyword>
<feature type="transmembrane region" description="Helical" evidence="6">
    <location>
        <begin position="373"/>
        <end position="391"/>
    </location>
</feature>
<evidence type="ECO:0000256" key="6">
    <source>
        <dbReference type="SAM" id="Phobius"/>
    </source>
</evidence>
<feature type="transmembrane region" description="Helical" evidence="6">
    <location>
        <begin position="88"/>
        <end position="107"/>
    </location>
</feature>
<dbReference type="Gene3D" id="1.20.1250.20">
    <property type="entry name" value="MFS general substrate transporter like domains"/>
    <property type="match status" value="1"/>
</dbReference>
<feature type="transmembrane region" description="Helical" evidence="6">
    <location>
        <begin position="146"/>
        <end position="173"/>
    </location>
</feature>
<comment type="subcellular location">
    <subcellularLocation>
        <location evidence="1">Cell membrane</location>
        <topology evidence="1">Multi-pass membrane protein</topology>
    </subcellularLocation>
</comment>
<dbReference type="Proteomes" id="UP001601992">
    <property type="component" value="Unassembled WGS sequence"/>
</dbReference>
<feature type="transmembrane region" description="Helical" evidence="6">
    <location>
        <begin position="435"/>
        <end position="453"/>
    </location>
</feature>
<sequence length="476" mass="48523">MRSAPALPAPPSAAPTRASSWTLVALCLGFSLVTFDNTVVTVGLPQMQQQLGIGAEVALWIVDAYMVAFTALLLIGGSLADRWGARRVYLNGTALIAAGSALCAVADSGGLLIIGRALQGIGAAAVMPGSLALIKSSYTDDRHQARAVVIWTTAGSAAAVAGLVCSGALVSAFGWRSLFWTNLAVAVLTLALSGLCLREAPTVHNRLNLLSQGVFLAALTSFVAGVIEWGASSTDSLTGPVLMAVGLALAVGFTVVERRYPSPALQLSLLRRPDARAATTVAFVVNFGFYGQLFLTAGFLQRVEGFSPLQTSLVITVEAVGAVFGSPCGSWIAERSSYRIAMLTGLLVIAGGMLVMATGVWTHTLELTAGSSFFAGLGVDLAIASATADMLRVASTGRAGAASALLTVSRQVGSAIGVAVLGAAGAASAPSATSSSRALIIAALSCAVAAYLIRRTGTARFHGRLGDRPATPATSR</sequence>
<feature type="domain" description="Major facilitator superfamily (MFS) profile" evidence="7">
    <location>
        <begin position="22"/>
        <end position="461"/>
    </location>
</feature>
<dbReference type="Gene3D" id="1.20.1720.10">
    <property type="entry name" value="Multidrug resistance protein D"/>
    <property type="match status" value="1"/>
</dbReference>
<evidence type="ECO:0000313" key="8">
    <source>
        <dbReference type="EMBL" id="MFF3575013.1"/>
    </source>
</evidence>
<comment type="caution">
    <text evidence="8">The sequence shown here is derived from an EMBL/GenBank/DDBJ whole genome shotgun (WGS) entry which is preliminary data.</text>
</comment>
<evidence type="ECO:0000256" key="5">
    <source>
        <dbReference type="ARBA" id="ARBA00023136"/>
    </source>
</evidence>
<feature type="transmembrane region" description="Helical" evidence="6">
    <location>
        <begin position="209"/>
        <end position="231"/>
    </location>
</feature>
<evidence type="ECO:0000256" key="2">
    <source>
        <dbReference type="ARBA" id="ARBA00022448"/>
    </source>
</evidence>
<feature type="transmembrane region" description="Helical" evidence="6">
    <location>
        <begin position="21"/>
        <end position="45"/>
    </location>
</feature>
<feature type="transmembrane region" description="Helical" evidence="6">
    <location>
        <begin position="237"/>
        <end position="256"/>
    </location>
</feature>
<dbReference type="Pfam" id="PF07690">
    <property type="entry name" value="MFS_1"/>
    <property type="match status" value="1"/>
</dbReference>
<feature type="transmembrane region" description="Helical" evidence="6">
    <location>
        <begin position="113"/>
        <end position="134"/>
    </location>
</feature>
<dbReference type="PANTHER" id="PTHR42718">
    <property type="entry name" value="MAJOR FACILITATOR SUPERFAMILY MULTIDRUG TRANSPORTER MFSC"/>
    <property type="match status" value="1"/>
</dbReference>